<dbReference type="PROSITE" id="PS51257">
    <property type="entry name" value="PROKAR_LIPOPROTEIN"/>
    <property type="match status" value="1"/>
</dbReference>
<comment type="caution">
    <text evidence="1">The sequence shown here is derived from an EMBL/GenBank/DDBJ whole genome shotgun (WGS) entry which is preliminary data.</text>
</comment>
<name>A0A4R6IW55_9BACT</name>
<evidence type="ECO:0008006" key="3">
    <source>
        <dbReference type="Google" id="ProtNLM"/>
    </source>
</evidence>
<organism evidence="1 2">
    <name type="scientific">Sediminibacterium goheungense</name>
    <dbReference type="NCBI Taxonomy" id="1086393"/>
    <lineage>
        <taxon>Bacteria</taxon>
        <taxon>Pseudomonadati</taxon>
        <taxon>Bacteroidota</taxon>
        <taxon>Chitinophagia</taxon>
        <taxon>Chitinophagales</taxon>
        <taxon>Chitinophagaceae</taxon>
        <taxon>Sediminibacterium</taxon>
    </lineage>
</organism>
<proteinExistence type="predicted"/>
<evidence type="ECO:0000313" key="2">
    <source>
        <dbReference type="Proteomes" id="UP000295741"/>
    </source>
</evidence>
<accession>A0A4R6IW55</accession>
<evidence type="ECO:0000313" key="1">
    <source>
        <dbReference type="EMBL" id="TDO26943.1"/>
    </source>
</evidence>
<sequence>MINTGIRNMKKQTGKWLFVLCICLYPFLSGCFKNIPLKNVVYKNDFERDSAHGFTFYNIYGRVDSTKITSYLNNNKVLGRFNSVLAQLKLDTLPEHNILKVEFDLYVHDKWDGNLIPAGSTLPDLWKMTINGMIVHLTTFSNGTQPQSFPNDYGTTVFNNPPLSNSWGTLPGVCANAGNNKGTTHYKIEYTTGHTGGLVLELSDVLQPFNSLCLKSWSIDNLSIIAAMYQ</sequence>
<reference evidence="1 2" key="1">
    <citation type="submission" date="2019-03" db="EMBL/GenBank/DDBJ databases">
        <title>Genomic Encyclopedia of Archaeal and Bacterial Type Strains, Phase II (KMG-II): from individual species to whole genera.</title>
        <authorList>
            <person name="Goeker M."/>
        </authorList>
    </citation>
    <scope>NUCLEOTIDE SEQUENCE [LARGE SCALE GENOMIC DNA]</scope>
    <source>
        <strain evidence="1 2">DSM 28323</strain>
    </source>
</reference>
<keyword evidence="2" id="KW-1185">Reference proteome</keyword>
<dbReference type="EMBL" id="SNWP01000011">
    <property type="protein sequence ID" value="TDO26943.1"/>
    <property type="molecule type" value="Genomic_DNA"/>
</dbReference>
<gene>
    <name evidence="1" type="ORF">BC659_2258</name>
</gene>
<dbReference type="AlphaFoldDB" id="A0A4R6IW55"/>
<dbReference type="Proteomes" id="UP000295741">
    <property type="component" value="Unassembled WGS sequence"/>
</dbReference>
<protein>
    <recommendedName>
        <fullName evidence="3">Lipoprotein</fullName>
    </recommendedName>
</protein>